<dbReference type="OrthoDB" id="373083at2157"/>
<keyword evidence="2" id="KW-1185">Reference proteome</keyword>
<dbReference type="Proteomes" id="UP000001106">
    <property type="component" value="Chromosome"/>
</dbReference>
<dbReference type="GeneID" id="5327294"/>
<dbReference type="AlphaFoldDB" id="A6UWE4"/>
<dbReference type="RefSeq" id="WP_011973948.1">
    <property type="nucleotide sequence ID" value="NC_009635.1"/>
</dbReference>
<dbReference type="STRING" id="419665.Maeo_1240"/>
<dbReference type="EMBL" id="CP000743">
    <property type="protein sequence ID" value="ABR56816.1"/>
    <property type="molecule type" value="Genomic_DNA"/>
</dbReference>
<accession>A6UWE4</accession>
<evidence type="ECO:0000313" key="1">
    <source>
        <dbReference type="EMBL" id="ABR56816.1"/>
    </source>
</evidence>
<sequence>MAETIGTINTKGQSGEIVISVPNDLWDNKNIYSIGADISGDDYQNGVRVQCIYNRRWTDISDRTTRCDRLENLNNTGKIRLNITKEYSNTVRVYWIKEEVQEEDR</sequence>
<reference evidence="1" key="1">
    <citation type="submission" date="2007-06" db="EMBL/GenBank/DDBJ databases">
        <title>Complete sequence of Methanococcus aeolicus Nankai-3.</title>
        <authorList>
            <consortium name="US DOE Joint Genome Institute"/>
            <person name="Copeland A."/>
            <person name="Lucas S."/>
            <person name="Lapidus A."/>
            <person name="Barry K."/>
            <person name="Glavina del Rio T."/>
            <person name="Dalin E."/>
            <person name="Tice H."/>
            <person name="Pitluck S."/>
            <person name="Chain P."/>
            <person name="Malfatti S."/>
            <person name="Shin M."/>
            <person name="Vergez L."/>
            <person name="Schmutz J."/>
            <person name="Larimer F."/>
            <person name="Land M."/>
            <person name="Hauser L."/>
            <person name="Kyrpides N."/>
            <person name="Lykidis A."/>
            <person name="Sieprawska-Lupa M."/>
            <person name="Whitman W.B."/>
            <person name="Richardson P."/>
        </authorList>
    </citation>
    <scope>NUCLEOTIDE SEQUENCE [LARGE SCALE GENOMIC DNA]</scope>
    <source>
        <strain evidence="1">Nankai-3</strain>
    </source>
</reference>
<dbReference type="KEGG" id="mae:Maeo_1240"/>
<proteinExistence type="predicted"/>
<dbReference type="HOGENOM" id="CLU_2230348_0_0_2"/>
<organism evidence="1 2">
    <name type="scientific">Methanococcus aeolicus (strain ATCC BAA-1280 / DSM 17508 / OCM 812 / Nankai-3)</name>
    <dbReference type="NCBI Taxonomy" id="419665"/>
    <lineage>
        <taxon>Archaea</taxon>
        <taxon>Methanobacteriati</taxon>
        <taxon>Methanobacteriota</taxon>
        <taxon>Methanomada group</taxon>
        <taxon>Methanococci</taxon>
        <taxon>Methanococcales</taxon>
        <taxon>Methanococcaceae</taxon>
        <taxon>Methanococcus</taxon>
    </lineage>
</organism>
<evidence type="ECO:0000313" key="2">
    <source>
        <dbReference type="Proteomes" id="UP000001106"/>
    </source>
</evidence>
<name>A6UWE4_META3</name>
<dbReference type="eggNOG" id="ENOG502N56I">
    <property type="taxonomic scope" value="Archaea"/>
</dbReference>
<gene>
    <name evidence="1" type="ordered locus">Maeo_1240</name>
</gene>
<protein>
    <submittedName>
        <fullName evidence="1">Uncharacterized protein</fullName>
    </submittedName>
</protein>